<keyword evidence="5" id="KW-1185">Reference proteome</keyword>
<evidence type="ECO:0000313" key="5">
    <source>
        <dbReference type="Proteomes" id="UP001302949"/>
    </source>
</evidence>
<dbReference type="Gene3D" id="2.60.40.1190">
    <property type="match status" value="1"/>
</dbReference>
<dbReference type="Proteomes" id="UP001302949">
    <property type="component" value="Unassembled WGS sequence"/>
</dbReference>
<reference evidence="4 5" key="1">
    <citation type="submission" date="2023-12" db="EMBL/GenBank/DDBJ databases">
        <title>Novel species of the genus Arcicella isolated from rivers.</title>
        <authorList>
            <person name="Lu H."/>
        </authorList>
    </citation>
    <scope>NUCLEOTIDE SEQUENCE [LARGE SCALE GENOMIC DNA]</scope>
    <source>
        <strain evidence="4 5">KCTC 23307</strain>
    </source>
</reference>
<dbReference type="RefSeq" id="WP_323298365.1">
    <property type="nucleotide sequence ID" value="NZ_JAYFUM010000024.1"/>
</dbReference>
<dbReference type="EMBL" id="JAYFUM010000024">
    <property type="protein sequence ID" value="MEA5141208.1"/>
    <property type="molecule type" value="Genomic_DNA"/>
</dbReference>
<evidence type="ECO:0000313" key="4">
    <source>
        <dbReference type="EMBL" id="MEA5141208.1"/>
    </source>
</evidence>
<sequence length="735" mass="84723">MKKITLLFLLISLNIFGQDANVFKPDSIKKVMEAVKINTTLKVDGLLNEEEWKQAKESPQFIQIEPFQGKKPNHDTHIKVLYNKQYLYFGIISKDSLGKKAIRATDFKRDFNNMQHDLVTLSFDGFNDQRNAMSIATNPYGVQRDLLSFDDIFYDVDWDGLWRVRTSRTDSGWVAEIAIPWQTLRYPKTADSTQSWGFNAYRNRRLSNEVSAFSAFPRTFTSMRMDYAGVLKNLQPPPPKPNIRFQPYFLSSYDSYNGYDASIKPQETNLKFGGELKWAISPNSILDLTTNTDFAQADADRQVNNVTRFSVFFPERRQFFLENASLFGVGVSRNPDESGGNMHIQPFFSRRIGLDDTGNPIPIDVGGRYVYRSTKRNFGTILMRQRGNEETPATNFFVTRFSENFGKQNRIGGLLTVKNRPDGSNIVSSVDGFFRFSESHSLSTMVSHSASSSTGTQGLAAYAQYFFVTNQLKIWWTQSVVTKTYNPELGFVSRTDVIATTPGIFWFYRGKHLPFKKWLRAWEPSIFPEFYHQASTGRLIERTWTVYPIWLNLQSGAYFGYNITPTYQYLTEDFEPLGVKIKTGEYNYVRHQIYASTDPSRILNLQVGYNWGSYFGGTLNSGNWTLQFAPIPHFSLTGRFNRNRFIEVGDDKTSLTVDLYSIEGRFALNPRVQLIGFYQQNSGSKAKNYNIRLSYEYRPLSYIYLVLNHREFENSFSQKLSDNHVIAKISYLKQF</sequence>
<accession>A0ABU5QF29</accession>
<dbReference type="Pfam" id="PF06452">
    <property type="entry name" value="CBM9_1"/>
    <property type="match status" value="1"/>
</dbReference>
<feature type="chain" id="PRO_5046354696" evidence="1">
    <location>
        <begin position="18"/>
        <end position="735"/>
    </location>
</feature>
<evidence type="ECO:0000256" key="1">
    <source>
        <dbReference type="SAM" id="SignalP"/>
    </source>
</evidence>
<feature type="domain" description="Carbohydrate-binding" evidence="2">
    <location>
        <begin position="43"/>
        <end position="202"/>
    </location>
</feature>
<dbReference type="CDD" id="cd09618">
    <property type="entry name" value="CBM9_like_2"/>
    <property type="match status" value="1"/>
</dbReference>
<proteinExistence type="predicted"/>
<feature type="domain" description="DUF5916" evidence="3">
    <location>
        <begin position="244"/>
        <end position="353"/>
    </location>
</feature>
<evidence type="ECO:0000259" key="3">
    <source>
        <dbReference type="Pfam" id="PF19313"/>
    </source>
</evidence>
<dbReference type="InterPro" id="IPR045670">
    <property type="entry name" value="DUF5916"/>
</dbReference>
<dbReference type="SUPFAM" id="SSF49344">
    <property type="entry name" value="CBD9-like"/>
    <property type="match status" value="1"/>
</dbReference>
<dbReference type="InterPro" id="IPR010502">
    <property type="entry name" value="Carb-bd_dom_fam9"/>
</dbReference>
<keyword evidence="1" id="KW-0732">Signal</keyword>
<name>A0ABU5QF29_9BACT</name>
<dbReference type="Pfam" id="PF19313">
    <property type="entry name" value="DUF5916"/>
    <property type="match status" value="1"/>
</dbReference>
<feature type="signal peptide" evidence="1">
    <location>
        <begin position="1"/>
        <end position="17"/>
    </location>
</feature>
<protein>
    <submittedName>
        <fullName evidence="4">DUF5916 domain-containing protein</fullName>
    </submittedName>
</protein>
<organism evidence="4 5">
    <name type="scientific">Arcicella rigui</name>
    <dbReference type="NCBI Taxonomy" id="797020"/>
    <lineage>
        <taxon>Bacteria</taxon>
        <taxon>Pseudomonadati</taxon>
        <taxon>Bacteroidota</taxon>
        <taxon>Cytophagia</taxon>
        <taxon>Cytophagales</taxon>
        <taxon>Flectobacillaceae</taxon>
        <taxon>Arcicella</taxon>
    </lineage>
</organism>
<comment type="caution">
    <text evidence="4">The sequence shown here is derived from an EMBL/GenBank/DDBJ whole genome shotgun (WGS) entry which is preliminary data.</text>
</comment>
<gene>
    <name evidence="4" type="ORF">VB248_18795</name>
</gene>
<evidence type="ECO:0000259" key="2">
    <source>
        <dbReference type="Pfam" id="PF06452"/>
    </source>
</evidence>